<dbReference type="PANTHER" id="PTHR11534">
    <property type="entry name" value="MYOGENIC FACTOR"/>
    <property type="match status" value="1"/>
</dbReference>
<sequence>MLEEHVIAPGSHGQCLLWACKACKKKTLQVDRRKAATMRERRRLRKVNEAFETLKERTCANPNQRMPKVEILRNAIQYIETLEDIFQRHGLLPQGLSLFNLMESAQTHPYVYSLIND</sequence>
<dbReference type="Pfam" id="PF00010">
    <property type="entry name" value="HLH"/>
    <property type="match status" value="1"/>
</dbReference>
<accession>A0ABD2PNJ6</accession>
<dbReference type="Gene3D" id="4.10.280.10">
    <property type="entry name" value="Helix-loop-helix DNA-binding domain"/>
    <property type="match status" value="1"/>
</dbReference>
<reference evidence="5 6" key="1">
    <citation type="submission" date="2024-11" db="EMBL/GenBank/DDBJ databases">
        <title>Adaptive evolution of stress response genes in parasites aligns with host niche diversity.</title>
        <authorList>
            <person name="Hahn C."/>
            <person name="Resl P."/>
        </authorList>
    </citation>
    <scope>NUCLEOTIDE SEQUENCE [LARGE SCALE GENOMIC DNA]</scope>
    <source>
        <strain evidence="5">EGGRZ-B1_66</strain>
        <tissue evidence="5">Body</tissue>
    </source>
</reference>
<dbReference type="EMBL" id="JBJKFK010004324">
    <property type="protein sequence ID" value="KAL3309080.1"/>
    <property type="molecule type" value="Genomic_DNA"/>
</dbReference>
<dbReference type="CDD" id="cd19699">
    <property type="entry name" value="bHLH_TS_dMYOD_like"/>
    <property type="match status" value="1"/>
</dbReference>
<comment type="caution">
    <text evidence="5">The sequence shown here is derived from an EMBL/GenBank/DDBJ whole genome shotgun (WGS) entry which is preliminary data.</text>
</comment>
<dbReference type="PANTHER" id="PTHR11534:SF9">
    <property type="entry name" value="MYOGENIC-DETERMINATION PROTEIN"/>
    <property type="match status" value="1"/>
</dbReference>
<dbReference type="FunFam" id="4.10.280.10:FF:000005">
    <property type="entry name" value="Myogenic factor"/>
    <property type="match status" value="1"/>
</dbReference>
<dbReference type="Proteomes" id="UP001626550">
    <property type="component" value="Unassembled WGS sequence"/>
</dbReference>
<dbReference type="InterPro" id="IPR039704">
    <property type="entry name" value="Myogenic_factor"/>
</dbReference>
<comment type="subcellular location">
    <subcellularLocation>
        <location evidence="1">Nucleus</location>
    </subcellularLocation>
</comment>
<dbReference type="AlphaFoldDB" id="A0ABD2PNJ6"/>
<feature type="domain" description="BHLH" evidence="4">
    <location>
        <begin position="31"/>
        <end position="82"/>
    </location>
</feature>
<dbReference type="InterPro" id="IPR036638">
    <property type="entry name" value="HLH_DNA-bd_sf"/>
</dbReference>
<evidence type="ECO:0000256" key="3">
    <source>
        <dbReference type="ARBA" id="ARBA00023242"/>
    </source>
</evidence>
<dbReference type="Pfam" id="PF01586">
    <property type="entry name" value="Basic"/>
    <property type="match status" value="1"/>
</dbReference>
<dbReference type="PROSITE" id="PS50888">
    <property type="entry name" value="BHLH"/>
    <property type="match status" value="1"/>
</dbReference>
<keyword evidence="2" id="KW-0238">DNA-binding</keyword>
<evidence type="ECO:0000256" key="2">
    <source>
        <dbReference type="ARBA" id="ARBA00023125"/>
    </source>
</evidence>
<dbReference type="InterPro" id="IPR011598">
    <property type="entry name" value="bHLH_dom"/>
</dbReference>
<evidence type="ECO:0000313" key="6">
    <source>
        <dbReference type="Proteomes" id="UP001626550"/>
    </source>
</evidence>
<keyword evidence="6" id="KW-1185">Reference proteome</keyword>
<evidence type="ECO:0000313" key="5">
    <source>
        <dbReference type="EMBL" id="KAL3309080.1"/>
    </source>
</evidence>
<proteinExistence type="predicted"/>
<protein>
    <submittedName>
        <fullName evidence="5">Myoblast determination protein 1 1</fullName>
    </submittedName>
</protein>
<dbReference type="GO" id="GO:0005634">
    <property type="term" value="C:nucleus"/>
    <property type="evidence" value="ECO:0007669"/>
    <property type="project" value="UniProtKB-SubCell"/>
</dbReference>
<organism evidence="5 6">
    <name type="scientific">Cichlidogyrus casuarinus</name>
    <dbReference type="NCBI Taxonomy" id="1844966"/>
    <lineage>
        <taxon>Eukaryota</taxon>
        <taxon>Metazoa</taxon>
        <taxon>Spiralia</taxon>
        <taxon>Lophotrochozoa</taxon>
        <taxon>Platyhelminthes</taxon>
        <taxon>Monogenea</taxon>
        <taxon>Monopisthocotylea</taxon>
        <taxon>Dactylogyridea</taxon>
        <taxon>Ancyrocephalidae</taxon>
        <taxon>Cichlidogyrus</taxon>
    </lineage>
</organism>
<evidence type="ECO:0000259" key="4">
    <source>
        <dbReference type="PROSITE" id="PS50888"/>
    </source>
</evidence>
<dbReference type="SUPFAM" id="SSF47459">
    <property type="entry name" value="HLH, helix-loop-helix DNA-binding domain"/>
    <property type="match status" value="1"/>
</dbReference>
<dbReference type="InterPro" id="IPR002546">
    <property type="entry name" value="MyoD_N"/>
</dbReference>
<dbReference type="SMART" id="SM00353">
    <property type="entry name" value="HLH"/>
    <property type="match status" value="1"/>
</dbReference>
<dbReference type="GO" id="GO:0003677">
    <property type="term" value="F:DNA binding"/>
    <property type="evidence" value="ECO:0007669"/>
    <property type="project" value="UniProtKB-KW"/>
</dbReference>
<keyword evidence="3" id="KW-0539">Nucleus</keyword>
<evidence type="ECO:0000256" key="1">
    <source>
        <dbReference type="ARBA" id="ARBA00004123"/>
    </source>
</evidence>
<name>A0ABD2PNJ6_9PLAT</name>
<gene>
    <name evidence="5" type="primary">MYOD1_1</name>
    <name evidence="5" type="ORF">Ciccas_012379</name>
</gene>